<feature type="compositionally biased region" description="Polar residues" evidence="2">
    <location>
        <begin position="459"/>
        <end position="478"/>
    </location>
</feature>
<feature type="region of interest" description="Disordered" evidence="2">
    <location>
        <begin position="685"/>
        <end position="706"/>
    </location>
</feature>
<feature type="repeat" description="ANK" evidence="1">
    <location>
        <begin position="219"/>
        <end position="251"/>
    </location>
</feature>
<dbReference type="GO" id="GO:0030160">
    <property type="term" value="F:synaptic receptor adaptor activity"/>
    <property type="evidence" value="ECO:0007669"/>
    <property type="project" value="TreeGrafter"/>
</dbReference>
<dbReference type="PROSITE" id="PS50297">
    <property type="entry name" value="ANK_REP_REGION"/>
    <property type="match status" value="2"/>
</dbReference>
<dbReference type="PROSITE" id="PS50088">
    <property type="entry name" value="ANK_REPEAT"/>
    <property type="match status" value="3"/>
</dbReference>
<dbReference type="Gene3D" id="1.25.40.20">
    <property type="entry name" value="Ankyrin repeat-containing domain"/>
    <property type="match status" value="1"/>
</dbReference>
<feature type="compositionally biased region" description="Pro residues" evidence="2">
    <location>
        <begin position="1060"/>
        <end position="1069"/>
    </location>
</feature>
<evidence type="ECO:0000313" key="5">
    <source>
        <dbReference type="Proteomes" id="UP000192578"/>
    </source>
</evidence>
<dbReference type="SUPFAM" id="SSF50156">
    <property type="entry name" value="PDZ domain-like"/>
    <property type="match status" value="1"/>
</dbReference>
<dbReference type="InterPro" id="IPR002110">
    <property type="entry name" value="Ankyrin_rpt"/>
</dbReference>
<dbReference type="InterPro" id="IPR036034">
    <property type="entry name" value="PDZ_sf"/>
</dbReference>
<feature type="region of interest" description="Disordered" evidence="2">
    <location>
        <begin position="896"/>
        <end position="966"/>
    </location>
</feature>
<feature type="compositionally biased region" description="Low complexity" evidence="2">
    <location>
        <begin position="945"/>
        <end position="956"/>
    </location>
</feature>
<feature type="compositionally biased region" description="Low complexity" evidence="2">
    <location>
        <begin position="398"/>
        <end position="424"/>
    </location>
</feature>
<feature type="compositionally biased region" description="Low complexity" evidence="2">
    <location>
        <begin position="1041"/>
        <end position="1056"/>
    </location>
</feature>
<feature type="region of interest" description="Disordered" evidence="2">
    <location>
        <begin position="1163"/>
        <end position="1188"/>
    </location>
</feature>
<feature type="domain" description="PDZ" evidence="3">
    <location>
        <begin position="573"/>
        <end position="668"/>
    </location>
</feature>
<feature type="compositionally biased region" description="Low complexity" evidence="2">
    <location>
        <begin position="1018"/>
        <end position="1030"/>
    </location>
</feature>
<feature type="compositionally biased region" description="Polar residues" evidence="2">
    <location>
        <begin position="912"/>
        <end position="923"/>
    </location>
</feature>
<name>A0A1W0WZ90_HYPEX</name>
<dbReference type="PANTHER" id="PTHR24135">
    <property type="entry name" value="SH3 AND MULTIPLE ANKYRIN REPEAT DOMAINS PROTEIN"/>
    <property type="match status" value="1"/>
</dbReference>
<feature type="compositionally biased region" description="Polar residues" evidence="2">
    <location>
        <begin position="1031"/>
        <end position="1040"/>
    </location>
</feature>
<feature type="region of interest" description="Disordered" evidence="2">
    <location>
        <begin position="803"/>
        <end position="858"/>
    </location>
</feature>
<protein>
    <submittedName>
        <fullName evidence="4">SH3 and multiple ankyrin repeat domains protein 3</fullName>
    </submittedName>
</protein>
<dbReference type="PROSITE" id="PS50106">
    <property type="entry name" value="PDZ"/>
    <property type="match status" value="1"/>
</dbReference>
<dbReference type="GO" id="GO:0035255">
    <property type="term" value="F:ionotropic glutamate receptor binding"/>
    <property type="evidence" value="ECO:0007669"/>
    <property type="project" value="TreeGrafter"/>
</dbReference>
<feature type="compositionally biased region" description="Polar residues" evidence="2">
    <location>
        <begin position="1174"/>
        <end position="1188"/>
    </location>
</feature>
<dbReference type="CDD" id="cd17091">
    <property type="entry name" value="FERM_F0_SHANK"/>
    <property type="match status" value="1"/>
</dbReference>
<feature type="repeat" description="ANK" evidence="1">
    <location>
        <begin position="286"/>
        <end position="318"/>
    </location>
</feature>
<dbReference type="SUPFAM" id="SSF48403">
    <property type="entry name" value="Ankyrin repeat"/>
    <property type="match status" value="1"/>
</dbReference>
<dbReference type="PANTHER" id="PTHR24135:SF28">
    <property type="entry name" value="LD13733P"/>
    <property type="match status" value="1"/>
</dbReference>
<dbReference type="InterPro" id="IPR001478">
    <property type="entry name" value="PDZ"/>
</dbReference>
<dbReference type="GO" id="GO:0014069">
    <property type="term" value="C:postsynaptic density"/>
    <property type="evidence" value="ECO:0007669"/>
    <property type="project" value="TreeGrafter"/>
</dbReference>
<keyword evidence="5" id="KW-1185">Reference proteome</keyword>
<dbReference type="Gene3D" id="2.30.42.10">
    <property type="match status" value="1"/>
</dbReference>
<feature type="region of interest" description="Disordered" evidence="2">
    <location>
        <begin position="382"/>
        <end position="525"/>
    </location>
</feature>
<keyword evidence="1" id="KW-0040">ANK repeat</keyword>
<feature type="compositionally biased region" description="Acidic residues" evidence="2">
    <location>
        <begin position="848"/>
        <end position="858"/>
    </location>
</feature>
<dbReference type="Gene3D" id="3.10.20.90">
    <property type="entry name" value="Phosphatidylinositol 3-kinase Catalytic Subunit, Chain A, domain 1"/>
    <property type="match status" value="1"/>
</dbReference>
<feature type="compositionally biased region" description="Low complexity" evidence="2">
    <location>
        <begin position="446"/>
        <end position="458"/>
    </location>
</feature>
<evidence type="ECO:0000256" key="1">
    <source>
        <dbReference type="PROSITE-ProRule" id="PRU00023"/>
    </source>
</evidence>
<proteinExistence type="predicted"/>
<feature type="repeat" description="ANK" evidence="1">
    <location>
        <begin position="319"/>
        <end position="351"/>
    </location>
</feature>
<dbReference type="SMART" id="SM00228">
    <property type="entry name" value="PDZ"/>
    <property type="match status" value="1"/>
</dbReference>
<dbReference type="GO" id="GO:0043197">
    <property type="term" value="C:dendritic spine"/>
    <property type="evidence" value="ECO:0007669"/>
    <property type="project" value="TreeGrafter"/>
</dbReference>
<feature type="region of interest" description="Disordered" evidence="2">
    <location>
        <begin position="998"/>
        <end position="1128"/>
    </location>
</feature>
<reference evidence="5" key="1">
    <citation type="submission" date="2017-01" db="EMBL/GenBank/DDBJ databases">
        <title>Comparative genomics of anhydrobiosis in the tardigrade Hypsibius dujardini.</title>
        <authorList>
            <person name="Yoshida Y."/>
            <person name="Koutsovoulos G."/>
            <person name="Laetsch D."/>
            <person name="Stevens L."/>
            <person name="Kumar S."/>
            <person name="Horikawa D."/>
            <person name="Ishino K."/>
            <person name="Komine S."/>
            <person name="Tomita M."/>
            <person name="Blaxter M."/>
            <person name="Arakawa K."/>
        </authorList>
    </citation>
    <scope>NUCLEOTIDE SEQUENCE [LARGE SCALE GENOMIC DNA]</scope>
    <source>
        <strain evidence="5">Z151</strain>
    </source>
</reference>
<evidence type="ECO:0000256" key="2">
    <source>
        <dbReference type="SAM" id="MobiDB-lite"/>
    </source>
</evidence>
<dbReference type="Pfam" id="PF00595">
    <property type="entry name" value="PDZ"/>
    <property type="match status" value="1"/>
</dbReference>
<accession>A0A1W0WZ90</accession>
<dbReference type="Pfam" id="PF12796">
    <property type="entry name" value="Ank_2"/>
    <property type="match status" value="2"/>
</dbReference>
<dbReference type="EMBL" id="MTYJ01000030">
    <property type="protein sequence ID" value="OQV20518.1"/>
    <property type="molecule type" value="Genomic_DNA"/>
</dbReference>
<sequence length="1383" mass="149411">MQRPATISAGSAMSRDFTRMNHFQRDEWTSFSLPLRFRFLRICYMGRTFTNEFVYDQHDQKCLQFPPTTPIWEVKQRLFATLPKELKDSANFGLFCPPFNGRAGKFLDDERELKDYPMPGHVGYLELKYKRRVYKMMNLDEKVLKQLHTKSNLRKFVEYILSAQCDKITKLCNKGLDPNFHDLDNGETPLTLATTLKEPVPVLVALINGGAHLDFRALDGCTPLHRAAQQNNFKALQGLLELGSSANYKDSKGLTPLYYSVTHSSNPSLCELLLHDYAMPGAVDSQGSQEIHQVCRNGYVRHLEHLIFYGADIDARNASGNTPLHVCAVNNQESCARVLLFRGADKHAKNYANQTAYHVAVIAGATILADVIKTHSSKDIVPLREKPTYNPRRRRRSQSPSSSSTISRTGSVSRLSSRSPSVSHGVGGGGVLASPSPSSRSYAMFSASGSVSSNGSHGENQSQPSDDQCSTSGVVTDKSSCSDDSTCTPQSMIHLPPNNHRMSRQQHQQQQQRILNEQPRNDRMSIYSAGSAGGSSIKSAPVRRADSAFFTDSAPQSREVSLERTTRAGVPRTVTLARGAQGFGFVLRGSKHGNLAAAREMGGMENPPALQYLDEVDRGGPADLAGLKPGDFLLSISGEDVRTYPHERAVNLIRVAQHAVTLTVLTCPQVPVRCSGYSGMSVPKPPLMKVPPPPRRDPRTSLTIGPERSRSYVGLNDIGASSYDTVGNNDASKIASIRARPSSRRITAVEIEELIERTNQGPGGVAGPAAPLSSFTPLPKSETTTPNGTASRVFSSVAHMKRQRAAVQQQQQQQRRKTEVISQPILHKDYHSTPDLSGEQGNLHHADAEEDEEEEELYSDTMYRPADVYHHVHHQNGSMGAVGAAASSLRQLPQHHQNGYHEPTRREVSHRSVPTTPQHTSNPGYARPAFGCTPEKPPLPPNRPPQQQQSHHSSSQKPHHGTLKPSYSLDERTYQQHMTGSSSSSSTVIAAHIHEAPSYAAPDDPEPDYFSDEDRVSHSSSGRGTSVTSSIPSTPAASKVQSHPHPQQQSRPPGQRMMSQPPPPPPPPVTTATGGSSFAEAIAKAAQARRDKPQTQMPHATSAPVLANGHGPGNGLRPVGNGNSNLLTTTGVTRTTVNVTAATTPPPVKQDDFQSELMRAIQRRSQEKEPAPQEGTSSRKSSSTDVDALSATATTDQVGVMAAAANGGSSVKDRIVFLERQRAAAGAVKAVRISGITNDQSSTDAADGPEVPSAGGRSVNGLTVRAGVQQQGLKFSHNNGGGDMDEGMPARYGTQTYQARSISGINGSGGGGFGRDHDSASINSQSSASTLSSGYESPTLKYGSAGEHLWSTSIPHTETHHGRKLPPGYEPVGVSLAPPPEFS</sequence>
<dbReference type="Proteomes" id="UP000192578">
    <property type="component" value="Unassembled WGS sequence"/>
</dbReference>
<comment type="caution">
    <text evidence="4">The sequence shown here is derived from an EMBL/GenBank/DDBJ whole genome shotgun (WGS) entry which is preliminary data.</text>
</comment>
<organism evidence="4 5">
    <name type="scientific">Hypsibius exemplaris</name>
    <name type="common">Freshwater tardigrade</name>
    <dbReference type="NCBI Taxonomy" id="2072580"/>
    <lineage>
        <taxon>Eukaryota</taxon>
        <taxon>Metazoa</taxon>
        <taxon>Ecdysozoa</taxon>
        <taxon>Tardigrada</taxon>
        <taxon>Eutardigrada</taxon>
        <taxon>Parachela</taxon>
        <taxon>Hypsibioidea</taxon>
        <taxon>Hypsibiidae</taxon>
        <taxon>Hypsibius</taxon>
    </lineage>
</organism>
<dbReference type="InterPro" id="IPR036770">
    <property type="entry name" value="Ankyrin_rpt-contain_sf"/>
</dbReference>
<gene>
    <name evidence="4" type="ORF">BV898_05562</name>
</gene>
<evidence type="ECO:0000313" key="4">
    <source>
        <dbReference type="EMBL" id="OQV20518.1"/>
    </source>
</evidence>
<feature type="compositionally biased region" description="Low complexity" evidence="2">
    <location>
        <begin position="1320"/>
        <end position="1333"/>
    </location>
</feature>
<dbReference type="OrthoDB" id="445896at2759"/>
<dbReference type="GO" id="GO:0045211">
    <property type="term" value="C:postsynaptic membrane"/>
    <property type="evidence" value="ECO:0007669"/>
    <property type="project" value="TreeGrafter"/>
</dbReference>
<dbReference type="InterPro" id="IPR051569">
    <property type="entry name" value="SHANK"/>
</dbReference>
<feature type="region of interest" description="Disordered" evidence="2">
    <location>
        <begin position="1239"/>
        <end position="1259"/>
    </location>
</feature>
<feature type="compositionally biased region" description="Pro residues" evidence="2">
    <location>
        <begin position="935"/>
        <end position="944"/>
    </location>
</feature>
<evidence type="ECO:0000259" key="3">
    <source>
        <dbReference type="PROSITE" id="PS50106"/>
    </source>
</evidence>
<dbReference type="SMART" id="SM00248">
    <property type="entry name" value="ANK"/>
    <property type="match status" value="5"/>
</dbReference>
<feature type="region of interest" description="Disordered" evidence="2">
    <location>
        <begin position="1302"/>
        <end position="1383"/>
    </location>
</feature>